<feature type="chain" id="PRO_5021781203" description="Secreted protein" evidence="3">
    <location>
        <begin position="30"/>
        <end position="274"/>
    </location>
</feature>
<keyword evidence="2" id="KW-0472">Membrane</keyword>
<evidence type="ECO:0000313" key="4">
    <source>
        <dbReference type="EMBL" id="TWF99887.1"/>
    </source>
</evidence>
<evidence type="ECO:0000256" key="1">
    <source>
        <dbReference type="SAM" id="MobiDB-lite"/>
    </source>
</evidence>
<keyword evidence="2" id="KW-0812">Transmembrane</keyword>
<gene>
    <name evidence="4" type="ORF">FHX73_113747</name>
</gene>
<comment type="caution">
    <text evidence="4">The sequence shown here is derived from an EMBL/GenBank/DDBJ whole genome shotgun (WGS) entry which is preliminary data.</text>
</comment>
<sequence length="274" mass="25958">MPRQRVATLAAASAVLAQLWGLGIGVAHAVDGSAADPVGRTVRSVGSTAGQGTGALPDGGSTVLPVSGGTTDVNGLLRDRIRAGGLPLPGQVTAVPDAFAIAAVLLPGPAAQPGSPRDPVRGATAGAAGAQPPTGTGLPGARGALGDGAGTHQGSARAEDPGRHGPGATRSAPVPGGGVEDGQPGSHDSEAASRDAERPAVGAPHPVNGGPALLTAPADGGGASAGLGQPVAAAQDAQSFPGGGVRSAVLIPIAAGLLLTGAAMYKHKGLPKGH</sequence>
<feature type="transmembrane region" description="Helical" evidence="2">
    <location>
        <begin position="245"/>
        <end position="265"/>
    </location>
</feature>
<feature type="region of interest" description="Disordered" evidence="1">
    <location>
        <begin position="110"/>
        <end position="221"/>
    </location>
</feature>
<dbReference type="RefSeq" id="WP_145906070.1">
    <property type="nucleotide sequence ID" value="NZ_BAAAMZ010000021.1"/>
</dbReference>
<evidence type="ECO:0000256" key="2">
    <source>
        <dbReference type="SAM" id="Phobius"/>
    </source>
</evidence>
<dbReference type="EMBL" id="VIWT01000001">
    <property type="protein sequence ID" value="TWF99887.1"/>
    <property type="molecule type" value="Genomic_DNA"/>
</dbReference>
<accession>A0A561UKJ8</accession>
<name>A0A561UKJ8_9ACTN</name>
<keyword evidence="3" id="KW-0732">Signal</keyword>
<feature type="compositionally biased region" description="Basic and acidic residues" evidence="1">
    <location>
        <begin position="187"/>
        <end position="198"/>
    </location>
</feature>
<dbReference type="AlphaFoldDB" id="A0A561UKJ8"/>
<dbReference type="OrthoDB" id="3872997at2"/>
<feature type="region of interest" description="Disordered" evidence="1">
    <location>
        <begin position="48"/>
        <end position="67"/>
    </location>
</feature>
<reference evidence="4 5" key="1">
    <citation type="submission" date="2019-06" db="EMBL/GenBank/DDBJ databases">
        <title>Sequencing the genomes of 1000 actinobacteria strains.</title>
        <authorList>
            <person name="Klenk H.-P."/>
        </authorList>
    </citation>
    <scope>NUCLEOTIDE SEQUENCE [LARGE SCALE GENOMIC DNA]</scope>
    <source>
        <strain evidence="4 5">DSM 44826</strain>
    </source>
</reference>
<evidence type="ECO:0008006" key="6">
    <source>
        <dbReference type="Google" id="ProtNLM"/>
    </source>
</evidence>
<keyword evidence="5" id="KW-1185">Reference proteome</keyword>
<feature type="compositionally biased region" description="Gly residues" evidence="1">
    <location>
        <begin position="137"/>
        <end position="151"/>
    </location>
</feature>
<evidence type="ECO:0000256" key="3">
    <source>
        <dbReference type="SAM" id="SignalP"/>
    </source>
</evidence>
<keyword evidence="2" id="KW-1133">Transmembrane helix</keyword>
<feature type="compositionally biased region" description="Low complexity" evidence="1">
    <location>
        <begin position="122"/>
        <end position="136"/>
    </location>
</feature>
<evidence type="ECO:0000313" key="5">
    <source>
        <dbReference type="Proteomes" id="UP000317940"/>
    </source>
</evidence>
<feature type="signal peptide" evidence="3">
    <location>
        <begin position="1"/>
        <end position="29"/>
    </location>
</feature>
<proteinExistence type="predicted"/>
<protein>
    <recommendedName>
        <fullName evidence="6">Secreted protein</fullName>
    </recommendedName>
</protein>
<organism evidence="4 5">
    <name type="scientific">Kitasatospora viridis</name>
    <dbReference type="NCBI Taxonomy" id="281105"/>
    <lineage>
        <taxon>Bacteria</taxon>
        <taxon>Bacillati</taxon>
        <taxon>Actinomycetota</taxon>
        <taxon>Actinomycetes</taxon>
        <taxon>Kitasatosporales</taxon>
        <taxon>Streptomycetaceae</taxon>
        <taxon>Kitasatospora</taxon>
    </lineage>
</organism>
<dbReference type="Proteomes" id="UP000317940">
    <property type="component" value="Unassembled WGS sequence"/>
</dbReference>